<gene>
    <name evidence="2" type="ORF">ABT384_05525</name>
</gene>
<keyword evidence="3" id="KW-1185">Reference proteome</keyword>
<name>A0ABV1XKH7_9ACTN</name>
<organism evidence="2 3">
    <name type="scientific">Streptomyces lanatus</name>
    <dbReference type="NCBI Taxonomy" id="66900"/>
    <lineage>
        <taxon>Bacteria</taxon>
        <taxon>Bacillati</taxon>
        <taxon>Actinomycetota</taxon>
        <taxon>Actinomycetes</taxon>
        <taxon>Kitasatosporales</taxon>
        <taxon>Streptomycetaceae</taxon>
        <taxon>Streptomyces</taxon>
    </lineage>
</organism>
<dbReference type="Pfam" id="PF01381">
    <property type="entry name" value="HTH_3"/>
    <property type="match status" value="1"/>
</dbReference>
<evidence type="ECO:0000259" key="1">
    <source>
        <dbReference type="PROSITE" id="PS50943"/>
    </source>
</evidence>
<dbReference type="Proteomes" id="UP001486207">
    <property type="component" value="Unassembled WGS sequence"/>
</dbReference>
<comment type="caution">
    <text evidence="2">The sequence shown here is derived from an EMBL/GenBank/DDBJ whole genome shotgun (WGS) entry which is preliminary data.</text>
</comment>
<dbReference type="InterPro" id="IPR010982">
    <property type="entry name" value="Lambda_DNA-bd_dom_sf"/>
</dbReference>
<evidence type="ECO:0000313" key="2">
    <source>
        <dbReference type="EMBL" id="MER7372109.1"/>
    </source>
</evidence>
<dbReference type="Gene3D" id="1.10.260.40">
    <property type="entry name" value="lambda repressor-like DNA-binding domains"/>
    <property type="match status" value="1"/>
</dbReference>
<sequence length="45" mass="4953">MRQIRRERGLSQTDLGEKVGRSVAAVSRWESQVNAPGLDVIDSLA</sequence>
<dbReference type="PROSITE" id="PS50943">
    <property type="entry name" value="HTH_CROC1"/>
    <property type="match status" value="1"/>
</dbReference>
<dbReference type="SUPFAM" id="SSF47413">
    <property type="entry name" value="lambda repressor-like DNA-binding domains"/>
    <property type="match status" value="1"/>
</dbReference>
<feature type="domain" description="HTH cro/C1-type" evidence="1">
    <location>
        <begin position="1"/>
        <end position="45"/>
    </location>
</feature>
<reference evidence="2 3" key="1">
    <citation type="submission" date="2024-06" db="EMBL/GenBank/DDBJ databases">
        <title>The Natural Products Discovery Center: Release of the First 8490 Sequenced Strains for Exploring Actinobacteria Biosynthetic Diversity.</title>
        <authorList>
            <person name="Kalkreuter E."/>
            <person name="Kautsar S.A."/>
            <person name="Yang D."/>
            <person name="Bader C.D."/>
            <person name="Teijaro C.N."/>
            <person name="Fluegel L."/>
            <person name="Davis C.M."/>
            <person name="Simpson J.R."/>
            <person name="Lauterbach L."/>
            <person name="Steele A.D."/>
            <person name="Gui C."/>
            <person name="Meng S."/>
            <person name="Li G."/>
            <person name="Viehrig K."/>
            <person name="Ye F."/>
            <person name="Su P."/>
            <person name="Kiefer A.F."/>
            <person name="Nichols A."/>
            <person name="Cepeda A.J."/>
            <person name="Yan W."/>
            <person name="Fan B."/>
            <person name="Jiang Y."/>
            <person name="Adhikari A."/>
            <person name="Zheng C.-J."/>
            <person name="Schuster L."/>
            <person name="Cowan T.M."/>
            <person name="Smanski M.J."/>
            <person name="Chevrette M.G."/>
            <person name="De Carvalho L.P.S."/>
            <person name="Shen B."/>
        </authorList>
    </citation>
    <scope>NUCLEOTIDE SEQUENCE [LARGE SCALE GENOMIC DNA]</scope>
    <source>
        <strain evidence="2 3">NPDC000155</strain>
    </source>
</reference>
<dbReference type="InterPro" id="IPR001387">
    <property type="entry name" value="Cro/C1-type_HTH"/>
</dbReference>
<dbReference type="EMBL" id="JBEPFB010000002">
    <property type="protein sequence ID" value="MER7372109.1"/>
    <property type="molecule type" value="Genomic_DNA"/>
</dbReference>
<dbReference type="RefSeq" id="WP_190069806.1">
    <property type="nucleotide sequence ID" value="NZ_BNBM01000003.1"/>
</dbReference>
<proteinExistence type="predicted"/>
<protein>
    <submittedName>
        <fullName evidence="2">Helix-turn-helix transcriptional regulator</fullName>
    </submittedName>
</protein>
<evidence type="ECO:0000313" key="3">
    <source>
        <dbReference type="Proteomes" id="UP001486207"/>
    </source>
</evidence>
<dbReference type="CDD" id="cd00093">
    <property type="entry name" value="HTH_XRE"/>
    <property type="match status" value="1"/>
</dbReference>
<accession>A0ABV1XKH7</accession>